<dbReference type="Proteomes" id="UP000834106">
    <property type="component" value="Chromosome 18"/>
</dbReference>
<proteinExistence type="predicted"/>
<dbReference type="InterPro" id="IPR046960">
    <property type="entry name" value="PPR_At4g14850-like_plant"/>
</dbReference>
<evidence type="ECO:0000313" key="3">
    <source>
        <dbReference type="EMBL" id="CAI9781210.1"/>
    </source>
</evidence>
<dbReference type="Pfam" id="PF01535">
    <property type="entry name" value="PPR"/>
    <property type="match status" value="2"/>
</dbReference>
<keyword evidence="1" id="KW-0677">Repeat</keyword>
<protein>
    <recommendedName>
        <fullName evidence="5">Pentatricopeptide repeat-containing protein</fullName>
    </recommendedName>
</protein>
<evidence type="ECO:0000256" key="2">
    <source>
        <dbReference type="PROSITE-ProRule" id="PRU00708"/>
    </source>
</evidence>
<name>A0AAD2EB36_9LAMI</name>
<evidence type="ECO:0000256" key="1">
    <source>
        <dbReference type="ARBA" id="ARBA00022737"/>
    </source>
</evidence>
<reference evidence="3" key="1">
    <citation type="submission" date="2023-05" db="EMBL/GenBank/DDBJ databases">
        <authorList>
            <person name="Huff M."/>
        </authorList>
    </citation>
    <scope>NUCLEOTIDE SEQUENCE</scope>
</reference>
<organism evidence="3 4">
    <name type="scientific">Fraxinus pennsylvanica</name>
    <dbReference type="NCBI Taxonomy" id="56036"/>
    <lineage>
        <taxon>Eukaryota</taxon>
        <taxon>Viridiplantae</taxon>
        <taxon>Streptophyta</taxon>
        <taxon>Embryophyta</taxon>
        <taxon>Tracheophyta</taxon>
        <taxon>Spermatophyta</taxon>
        <taxon>Magnoliopsida</taxon>
        <taxon>eudicotyledons</taxon>
        <taxon>Gunneridae</taxon>
        <taxon>Pentapetalae</taxon>
        <taxon>asterids</taxon>
        <taxon>lamiids</taxon>
        <taxon>Lamiales</taxon>
        <taxon>Oleaceae</taxon>
        <taxon>Oleeae</taxon>
        <taxon>Fraxinus</taxon>
    </lineage>
</organism>
<feature type="repeat" description="PPR" evidence="2">
    <location>
        <begin position="76"/>
        <end position="110"/>
    </location>
</feature>
<dbReference type="InterPro" id="IPR002885">
    <property type="entry name" value="PPR_rpt"/>
</dbReference>
<sequence>MLAATVSSTAPRDILQQDIYHNRSGKLLNGMEFHAFALENELDFELQVGNTLMDMYAKCTKISFMDSVFHRMPCKDYISWTIIIAGYVQNNFHMKALELFRKVQSEGMDADRLMIESILLTCVELDSIALLSVLSAAADLSALGKGKEIHGYMLRKCFVLEGSIASSLMDMHASSGLLTAHISYEPRKIIYLRVEKIMTTDTFLDPKYAPEKLLP</sequence>
<evidence type="ECO:0008006" key="5">
    <source>
        <dbReference type="Google" id="ProtNLM"/>
    </source>
</evidence>
<dbReference type="Gene3D" id="1.25.40.10">
    <property type="entry name" value="Tetratricopeptide repeat domain"/>
    <property type="match status" value="1"/>
</dbReference>
<gene>
    <name evidence="3" type="ORF">FPE_LOCUS28640</name>
</gene>
<evidence type="ECO:0000313" key="4">
    <source>
        <dbReference type="Proteomes" id="UP000834106"/>
    </source>
</evidence>
<dbReference type="GO" id="GO:0009451">
    <property type="term" value="P:RNA modification"/>
    <property type="evidence" value="ECO:0007669"/>
    <property type="project" value="InterPro"/>
</dbReference>
<keyword evidence="4" id="KW-1185">Reference proteome</keyword>
<dbReference type="PROSITE" id="PS51375">
    <property type="entry name" value="PPR"/>
    <property type="match status" value="1"/>
</dbReference>
<dbReference type="PANTHER" id="PTHR24015:SF356">
    <property type="entry name" value="DYW DOMAIN-CONTAINING PROTEIN"/>
    <property type="match status" value="1"/>
</dbReference>
<dbReference type="EMBL" id="OU503053">
    <property type="protein sequence ID" value="CAI9781210.1"/>
    <property type="molecule type" value="Genomic_DNA"/>
</dbReference>
<dbReference type="PANTHER" id="PTHR24015">
    <property type="entry name" value="OS07G0578800 PROTEIN-RELATED"/>
    <property type="match status" value="1"/>
</dbReference>
<dbReference type="NCBIfam" id="TIGR00756">
    <property type="entry name" value="PPR"/>
    <property type="match status" value="1"/>
</dbReference>
<dbReference type="InterPro" id="IPR011990">
    <property type="entry name" value="TPR-like_helical_dom_sf"/>
</dbReference>
<dbReference type="GO" id="GO:0003723">
    <property type="term" value="F:RNA binding"/>
    <property type="evidence" value="ECO:0007669"/>
    <property type="project" value="InterPro"/>
</dbReference>
<dbReference type="AlphaFoldDB" id="A0AAD2EB36"/>
<dbReference type="FunFam" id="1.25.40.10:FF:000073">
    <property type="entry name" value="Pentatricopeptide repeat-containing protein chloroplastic"/>
    <property type="match status" value="1"/>
</dbReference>
<accession>A0AAD2EB36</accession>